<feature type="compositionally biased region" description="Polar residues" evidence="2">
    <location>
        <begin position="616"/>
        <end position="628"/>
    </location>
</feature>
<feature type="compositionally biased region" description="Low complexity" evidence="2">
    <location>
        <begin position="889"/>
        <end position="898"/>
    </location>
</feature>
<feature type="compositionally biased region" description="Polar residues" evidence="2">
    <location>
        <begin position="936"/>
        <end position="946"/>
    </location>
</feature>
<sequence length="1607" mass="166842">MSSASTLRAQGQGPVGESASTGITPSKAARKSVKHRASTSSSSRSKTPNRSGAKLGAPRSSQSTSSIIDVSPPGSGGSGTPGARTPKSKRSYGSIQAAADLSKAAGAGDEDQPSPQSTMASPNPASAPQGLIASPASTSSNIKSPGSAKARKVLMPHIPVRRDSAAQGAGSTDTDSITPPRTSASPPPATTLNGSFGGKTNIQSIASAIALRAQLVAAENAAKKAAEAEKAANLIAASRTLAVGSSPSRSASAMSNRSDGLASLGLAASSASVDEIPTPRAAHFPLTSAIEGSRSPALPNFGNVINHMDFGAGGDGYAAARNKDEEGIDTAGTSVDGSPPVKTQNITGNPLLAAAQNHAAAPPANGPGLHSEILRRGSEASVYSNASQDSLPYDSANSQSGGHEPSTSASFSALNARQQHQLSGLGIGRATLGPPTSRTRDAANGKLGMSTHGSTTSIASFATAPDSSPNLSQAAASASPTTPSSGDGLSSKLGSPLSVNGFASGARRKARPAALALDTSSNASPTSPAISRGLPSPVARGQTPPPTRPPAEPLPPLPSTPSTVATRRAKSPNPNGALRNSASSANRRSGASTHRDSGNSHRSSGASINVVVPDNVSASSHHTAQSQGMEHESAGGSLSGHHKSQTAPSAPPIAPPSVGSPAIGLSTTTQASPRSANAGPKLSHAAAAAAFFPPVRTAVKPSSAPAIAVAANHRETDAGAESAQAVLKEVEPQMSFYARRASMRAAAKAAAPQHGDVIARPSLDSSIYSTASFEESPEATGLSDPDRASESGEHGESGASAKPSESEEDVEEEEEGEEGEDAEAAVVKTLTRVDSASQDPRSAGGAQTPSSRQVRARVAPAQSRPVQAGAILLKASGTSATGRPVLTPSSSSQSVSLSDLAVKNAPVTPSSPAGSVLNRGRGVPNKLADSDRDTASKTPKSSSPATFGNVNGLGAAAASSGPLQAAVAGKGPDGKPAPLASVPRVAVGSSTPRSELSEPPLSATSTLSFGHERIKLAETRFTGAFSEIARTFKQQQAEKKALERIIRATTPLEGLGDAAGLGKYLTSMTAKLELTSAEIRKLLDLLDQQKAVMDYMLETHQLELDSQEDEIDDLRDALESALEQAETAEEQSRKHQLEADKAHAGMVSARAETHKVRTRLADEENQRERAVTLLRSAREELSKADVARKEAQQKHLNAEQEASHVRSMLAPLQAQLTQMSGKMDTDSVQRKLETAGLRDELEEDHARALKELKEEHDANVEDLQERVAALELEVEQRDSAVQKAQDERDARVKDLNIQLEKVYDEMADAMSDNVAARKRVAELEGALNREGRDDVVLLQRQIAEAEDRHRAQHKDVLTQLEAAQKAHNQTQADLDKTLKMFGTLDSSSTPNPEHLANARKELEQARSSQLIAAGDLQRVFAAMAAPENHNGVSQVEQASRSSSEDRRRDSGEKREVERERDELLRKVQSQEQDIADLRASIALNGTQIRTAYKQARDELRRLQVSGSNADRKRNNAAFGYISSNNNATGNSSLQTPAINRRESYDAAASPSGTVPLSSRTADLFEAEVKGRKRLLLAALRHPGSLAMEARTLGTEADGQAVLAAVVL</sequence>
<feature type="compositionally biased region" description="Low complexity" evidence="2">
    <location>
        <begin position="948"/>
        <end position="968"/>
    </location>
</feature>
<feature type="compositionally biased region" description="Basic and acidic residues" evidence="2">
    <location>
        <begin position="1151"/>
        <end position="1164"/>
    </location>
</feature>
<feature type="region of interest" description="Disordered" evidence="2">
    <location>
        <begin position="380"/>
        <end position="493"/>
    </location>
</feature>
<feature type="region of interest" description="Disordered" evidence="2">
    <location>
        <begin position="1145"/>
        <end position="1164"/>
    </location>
</feature>
<feature type="region of interest" description="Disordered" evidence="2">
    <location>
        <begin position="1425"/>
        <end position="1462"/>
    </location>
</feature>
<dbReference type="Proteomes" id="UP000054845">
    <property type="component" value="Unassembled WGS sequence"/>
</dbReference>
<accession>A0A0P1BB19</accession>
<feature type="compositionally biased region" description="Polar residues" evidence="2">
    <location>
        <begin position="381"/>
        <end position="422"/>
    </location>
</feature>
<feature type="compositionally biased region" description="Low complexity" evidence="2">
    <location>
        <begin position="60"/>
        <end position="73"/>
    </location>
</feature>
<feature type="compositionally biased region" description="Acidic residues" evidence="2">
    <location>
        <begin position="806"/>
        <end position="823"/>
    </location>
</feature>
<feature type="compositionally biased region" description="Polar residues" evidence="2">
    <location>
        <begin position="832"/>
        <end position="853"/>
    </location>
</feature>
<feature type="region of interest" description="Disordered" evidence="2">
    <location>
        <begin position="1383"/>
        <end position="1402"/>
    </location>
</feature>
<feature type="compositionally biased region" description="Polar residues" evidence="2">
    <location>
        <begin position="135"/>
        <end position="144"/>
    </location>
</feature>
<feature type="compositionally biased region" description="Polar residues" evidence="2">
    <location>
        <begin position="113"/>
        <end position="126"/>
    </location>
</feature>
<name>A0A0P1BB19_9BASI</name>
<feature type="compositionally biased region" description="Low complexity" evidence="2">
    <location>
        <begin position="97"/>
        <end position="107"/>
    </location>
</feature>
<feature type="compositionally biased region" description="Low complexity" evidence="2">
    <location>
        <begin position="38"/>
        <end position="51"/>
    </location>
</feature>
<keyword evidence="1" id="KW-0175">Coiled coil</keyword>
<evidence type="ECO:0000256" key="1">
    <source>
        <dbReference type="SAM" id="Coils"/>
    </source>
</evidence>
<feature type="region of interest" description="Disordered" evidence="2">
    <location>
        <begin position="1"/>
        <end position="196"/>
    </location>
</feature>
<protein>
    <submittedName>
        <fullName evidence="3">Uncharacterized protein</fullName>
    </submittedName>
</protein>
<feature type="compositionally biased region" description="Basic and acidic residues" evidence="2">
    <location>
        <begin position="1442"/>
        <end position="1462"/>
    </location>
</feature>
<organism evidence="3 4">
    <name type="scientific">Ceraceosorus bombacis</name>
    <dbReference type="NCBI Taxonomy" id="401625"/>
    <lineage>
        <taxon>Eukaryota</taxon>
        <taxon>Fungi</taxon>
        <taxon>Dikarya</taxon>
        <taxon>Basidiomycota</taxon>
        <taxon>Ustilaginomycotina</taxon>
        <taxon>Exobasidiomycetes</taxon>
        <taxon>Ceraceosorales</taxon>
        <taxon>Ceraceosoraceae</taxon>
        <taxon>Ceraceosorus</taxon>
    </lineage>
</organism>
<feature type="compositionally biased region" description="Polar residues" evidence="2">
    <location>
        <begin position="665"/>
        <end position="675"/>
    </location>
</feature>
<feature type="coiled-coil region" evidence="1">
    <location>
        <begin position="1238"/>
        <end position="1348"/>
    </location>
</feature>
<feature type="compositionally biased region" description="Low complexity" evidence="2">
    <location>
        <begin position="575"/>
        <end position="592"/>
    </location>
</feature>
<feature type="compositionally biased region" description="Basic residues" evidence="2">
    <location>
        <begin position="28"/>
        <end position="37"/>
    </location>
</feature>
<feature type="region of interest" description="Disordered" evidence="2">
    <location>
        <begin position="771"/>
        <end position="1004"/>
    </location>
</feature>
<feature type="compositionally biased region" description="Polar residues" evidence="2">
    <location>
        <begin position="451"/>
        <end position="473"/>
    </location>
</feature>
<dbReference type="OrthoDB" id="1926336at2759"/>
<evidence type="ECO:0000256" key="2">
    <source>
        <dbReference type="SAM" id="MobiDB-lite"/>
    </source>
</evidence>
<feature type="compositionally biased region" description="Polar residues" evidence="2">
    <location>
        <begin position="518"/>
        <end position="529"/>
    </location>
</feature>
<feature type="compositionally biased region" description="Low complexity" evidence="2">
    <location>
        <begin position="474"/>
        <end position="493"/>
    </location>
</feature>
<feature type="compositionally biased region" description="Pro residues" evidence="2">
    <location>
        <begin position="543"/>
        <end position="559"/>
    </location>
</feature>
<proteinExistence type="predicted"/>
<reference evidence="3 4" key="1">
    <citation type="submission" date="2014-09" db="EMBL/GenBank/DDBJ databases">
        <authorList>
            <person name="Magalhaes I.L.F."/>
            <person name="Oliveira U."/>
            <person name="Santos F.R."/>
            <person name="Vidigal T.H.D.A."/>
            <person name="Brescovit A.D."/>
            <person name="Santos A.J."/>
        </authorList>
    </citation>
    <scope>NUCLEOTIDE SEQUENCE [LARGE SCALE GENOMIC DNA]</scope>
</reference>
<feature type="region of interest" description="Disordered" evidence="2">
    <location>
        <begin position="513"/>
        <end position="680"/>
    </location>
</feature>
<keyword evidence="4" id="KW-1185">Reference proteome</keyword>
<dbReference type="EMBL" id="CCYA01000192">
    <property type="protein sequence ID" value="CEH12835.1"/>
    <property type="molecule type" value="Genomic_DNA"/>
</dbReference>
<feature type="compositionally biased region" description="Basic and acidic residues" evidence="2">
    <location>
        <begin position="784"/>
        <end position="796"/>
    </location>
</feature>
<evidence type="ECO:0000313" key="3">
    <source>
        <dbReference type="EMBL" id="CEH12835.1"/>
    </source>
</evidence>
<evidence type="ECO:0000313" key="4">
    <source>
        <dbReference type="Proteomes" id="UP000054845"/>
    </source>
</evidence>
<dbReference type="STRING" id="401625.A0A0P1BB19"/>